<sequence>MLQVQYANGYSEIGNIRWEIALSLMAIFAIVYFALWKGVKSSGKFGKVCSTRSDHLSTAKGDYHKNSDNTKSSECQVFNIKSTLSLLHVLRFEHRLNTPNLGGQWELVKTNRRELGLELKFVWNSVFAGADHLTGKLIKAIDQAVWITATLPYAILAILLVRGLLLEGASAGIKYYLTPQFDKLLDLKVGHMCVCLATTTQISSKSRRIINCCD</sequence>
<dbReference type="PROSITE" id="PS50267">
    <property type="entry name" value="NA_NEUROTRAN_SYMP_3"/>
    <property type="match status" value="1"/>
</dbReference>
<keyword evidence="3 6" id="KW-0812">Transmembrane</keyword>
<proteinExistence type="predicted"/>
<reference evidence="7" key="1">
    <citation type="submission" date="2018-11" db="EMBL/GenBank/DDBJ databases">
        <authorList>
            <consortium name="Pathogen Informatics"/>
        </authorList>
    </citation>
    <scope>NUCLEOTIDE SEQUENCE</scope>
</reference>
<organism evidence="7 8">
    <name type="scientific">Protopolystoma xenopodis</name>
    <dbReference type="NCBI Taxonomy" id="117903"/>
    <lineage>
        <taxon>Eukaryota</taxon>
        <taxon>Metazoa</taxon>
        <taxon>Spiralia</taxon>
        <taxon>Lophotrochozoa</taxon>
        <taxon>Platyhelminthes</taxon>
        <taxon>Monogenea</taxon>
        <taxon>Polyopisthocotylea</taxon>
        <taxon>Polystomatidea</taxon>
        <taxon>Polystomatidae</taxon>
        <taxon>Protopolystoma</taxon>
    </lineage>
</organism>
<dbReference type="SUPFAM" id="SSF161070">
    <property type="entry name" value="SNF-like"/>
    <property type="match status" value="2"/>
</dbReference>
<dbReference type="Proteomes" id="UP000784294">
    <property type="component" value="Unassembled WGS sequence"/>
</dbReference>
<keyword evidence="8" id="KW-1185">Reference proteome</keyword>
<name>A0A448WIC7_9PLAT</name>
<dbReference type="InterPro" id="IPR037272">
    <property type="entry name" value="SNS_sf"/>
</dbReference>
<feature type="transmembrane region" description="Helical" evidence="6">
    <location>
        <begin position="144"/>
        <end position="165"/>
    </location>
</feature>
<evidence type="ECO:0000256" key="4">
    <source>
        <dbReference type="ARBA" id="ARBA00022989"/>
    </source>
</evidence>
<comment type="caution">
    <text evidence="7">The sequence shown here is derived from an EMBL/GenBank/DDBJ whole genome shotgun (WGS) entry which is preliminary data.</text>
</comment>
<keyword evidence="2" id="KW-0813">Transport</keyword>
<evidence type="ECO:0000256" key="6">
    <source>
        <dbReference type="SAM" id="Phobius"/>
    </source>
</evidence>
<dbReference type="GO" id="GO:0006865">
    <property type="term" value="P:amino acid transport"/>
    <property type="evidence" value="ECO:0007669"/>
    <property type="project" value="TreeGrafter"/>
</dbReference>
<evidence type="ECO:0000256" key="5">
    <source>
        <dbReference type="ARBA" id="ARBA00023136"/>
    </source>
</evidence>
<dbReference type="GO" id="GO:0005886">
    <property type="term" value="C:plasma membrane"/>
    <property type="evidence" value="ECO:0007669"/>
    <property type="project" value="TreeGrafter"/>
</dbReference>
<dbReference type="EMBL" id="CAAALY010014932">
    <property type="protein sequence ID" value="VEL12496.1"/>
    <property type="molecule type" value="Genomic_DNA"/>
</dbReference>
<dbReference type="Pfam" id="PF00209">
    <property type="entry name" value="SNF"/>
    <property type="match status" value="2"/>
</dbReference>
<protein>
    <submittedName>
        <fullName evidence="7">Uncharacterized protein</fullName>
    </submittedName>
</protein>
<accession>A0A448WIC7</accession>
<evidence type="ECO:0000313" key="8">
    <source>
        <dbReference type="Proteomes" id="UP000784294"/>
    </source>
</evidence>
<gene>
    <name evidence="7" type="ORF">PXEA_LOCUS5936</name>
</gene>
<dbReference type="GO" id="GO:0035725">
    <property type="term" value="P:sodium ion transmembrane transport"/>
    <property type="evidence" value="ECO:0007669"/>
    <property type="project" value="TreeGrafter"/>
</dbReference>
<keyword evidence="4 6" id="KW-1133">Transmembrane helix</keyword>
<dbReference type="InterPro" id="IPR000175">
    <property type="entry name" value="Na/ntran_symport"/>
</dbReference>
<evidence type="ECO:0000256" key="2">
    <source>
        <dbReference type="ARBA" id="ARBA00022448"/>
    </source>
</evidence>
<dbReference type="AlphaFoldDB" id="A0A448WIC7"/>
<evidence type="ECO:0000256" key="3">
    <source>
        <dbReference type="ARBA" id="ARBA00022692"/>
    </source>
</evidence>
<evidence type="ECO:0000256" key="1">
    <source>
        <dbReference type="ARBA" id="ARBA00004141"/>
    </source>
</evidence>
<feature type="transmembrane region" description="Helical" evidence="6">
    <location>
        <begin position="20"/>
        <end position="39"/>
    </location>
</feature>
<dbReference type="PANTHER" id="PTHR11616:SF240">
    <property type="entry name" value="BLOATED TUBULES, ISOFORM B-RELATED"/>
    <property type="match status" value="1"/>
</dbReference>
<keyword evidence="5 6" id="KW-0472">Membrane</keyword>
<comment type="subcellular location">
    <subcellularLocation>
        <location evidence="1">Membrane</location>
        <topology evidence="1">Multi-pass membrane protein</topology>
    </subcellularLocation>
</comment>
<dbReference type="PANTHER" id="PTHR11616">
    <property type="entry name" value="SODIUM/CHLORIDE DEPENDENT TRANSPORTER"/>
    <property type="match status" value="1"/>
</dbReference>
<evidence type="ECO:0000313" key="7">
    <source>
        <dbReference type="EMBL" id="VEL12496.1"/>
    </source>
</evidence>